<dbReference type="InterPro" id="IPR020472">
    <property type="entry name" value="WD40_PAC1"/>
</dbReference>
<feature type="repeat" description="WD" evidence="3">
    <location>
        <begin position="235"/>
        <end position="269"/>
    </location>
</feature>
<feature type="repeat" description="WD" evidence="3">
    <location>
        <begin position="324"/>
        <end position="356"/>
    </location>
</feature>
<reference evidence="5" key="1">
    <citation type="submission" date="2020-11" db="EMBL/GenBank/DDBJ databases">
        <authorList>
            <consortium name="DOE Joint Genome Institute"/>
            <person name="Ahrendt S."/>
            <person name="Riley R."/>
            <person name="Andreopoulos W."/>
            <person name="Labutti K."/>
            <person name="Pangilinan J."/>
            <person name="Ruiz-Duenas F.J."/>
            <person name="Barrasa J.M."/>
            <person name="Sanchez-Garcia M."/>
            <person name="Camarero S."/>
            <person name="Miyauchi S."/>
            <person name="Serrano A."/>
            <person name="Linde D."/>
            <person name="Babiker R."/>
            <person name="Drula E."/>
            <person name="Ayuso-Fernandez I."/>
            <person name="Pacheco R."/>
            <person name="Padilla G."/>
            <person name="Ferreira P."/>
            <person name="Barriuso J."/>
            <person name="Kellner H."/>
            <person name="Castanera R."/>
            <person name="Alfaro M."/>
            <person name="Ramirez L."/>
            <person name="Pisabarro A.G."/>
            <person name="Kuo A."/>
            <person name="Tritt A."/>
            <person name="Lipzen A."/>
            <person name="He G."/>
            <person name="Yan M."/>
            <person name="Ng V."/>
            <person name="Cullen D."/>
            <person name="Martin F."/>
            <person name="Rosso M.-N."/>
            <person name="Henrissat B."/>
            <person name="Hibbett D."/>
            <person name="Martinez A.T."/>
            <person name="Grigoriev I.V."/>
        </authorList>
    </citation>
    <scope>NUCLEOTIDE SEQUENCE</scope>
    <source>
        <strain evidence="5">MF-IS2</strain>
    </source>
</reference>
<proteinExistence type="predicted"/>
<evidence type="ECO:0000313" key="6">
    <source>
        <dbReference type="Proteomes" id="UP000807342"/>
    </source>
</evidence>
<dbReference type="PRINTS" id="PR00320">
    <property type="entry name" value="GPROTEINBRPT"/>
</dbReference>
<dbReference type="InterPro" id="IPR036322">
    <property type="entry name" value="WD40_repeat_dom_sf"/>
</dbReference>
<dbReference type="SMART" id="SM00320">
    <property type="entry name" value="WD40"/>
    <property type="match status" value="7"/>
</dbReference>
<feature type="compositionally biased region" description="Polar residues" evidence="4">
    <location>
        <begin position="16"/>
        <end position="41"/>
    </location>
</feature>
<name>A0A9P5XDI6_9AGAR</name>
<keyword evidence="1 3" id="KW-0853">WD repeat</keyword>
<feature type="repeat" description="WD" evidence="3">
    <location>
        <begin position="366"/>
        <end position="402"/>
    </location>
</feature>
<evidence type="ECO:0000256" key="3">
    <source>
        <dbReference type="PROSITE-ProRule" id="PRU00221"/>
    </source>
</evidence>
<dbReference type="Gene3D" id="2.130.10.10">
    <property type="entry name" value="YVTN repeat-like/Quinoprotein amine dehydrogenase"/>
    <property type="match status" value="1"/>
</dbReference>
<dbReference type="PROSITE" id="PS50294">
    <property type="entry name" value="WD_REPEATS_REGION"/>
    <property type="match status" value="5"/>
</dbReference>
<feature type="repeat" description="WD" evidence="3">
    <location>
        <begin position="149"/>
        <end position="183"/>
    </location>
</feature>
<protein>
    <submittedName>
        <fullName evidence="5">WD40 repeat-like protein</fullName>
    </submittedName>
</protein>
<dbReference type="EMBL" id="MU151172">
    <property type="protein sequence ID" value="KAF9448137.1"/>
    <property type="molecule type" value="Genomic_DNA"/>
</dbReference>
<feature type="repeat" description="WD" evidence="3">
    <location>
        <begin position="270"/>
        <end position="304"/>
    </location>
</feature>
<evidence type="ECO:0000256" key="2">
    <source>
        <dbReference type="ARBA" id="ARBA00022737"/>
    </source>
</evidence>
<dbReference type="Pfam" id="PF00400">
    <property type="entry name" value="WD40"/>
    <property type="match status" value="7"/>
</dbReference>
<dbReference type="PROSITE" id="PS00678">
    <property type="entry name" value="WD_REPEATS_1"/>
    <property type="match status" value="3"/>
</dbReference>
<dbReference type="CDD" id="cd00200">
    <property type="entry name" value="WD40"/>
    <property type="match status" value="1"/>
</dbReference>
<dbReference type="Proteomes" id="UP000807342">
    <property type="component" value="Unassembled WGS sequence"/>
</dbReference>
<feature type="region of interest" description="Disordered" evidence="4">
    <location>
        <begin position="1"/>
        <end position="59"/>
    </location>
</feature>
<comment type="caution">
    <text evidence="5">The sequence shown here is derived from an EMBL/GenBank/DDBJ whole genome shotgun (WGS) entry which is preliminary data.</text>
</comment>
<evidence type="ECO:0000256" key="1">
    <source>
        <dbReference type="ARBA" id="ARBA00022574"/>
    </source>
</evidence>
<dbReference type="PROSITE" id="PS50082">
    <property type="entry name" value="WD_REPEATS_2"/>
    <property type="match status" value="6"/>
</dbReference>
<dbReference type="AlphaFoldDB" id="A0A9P5XDI6"/>
<dbReference type="PANTHER" id="PTHR19848:SF8">
    <property type="entry name" value="F-BOX AND WD REPEAT DOMAIN CONTAINING 7"/>
    <property type="match status" value="1"/>
</dbReference>
<sequence length="402" mass="44336">MPMRSPALLSHRPHQPRTTSGNDPVVSDNNAPNGPNAQSQVAPIPPHNSKTAAPPIPDELTLDNVPLEYRKEANGWMVSFNPKLPRDIDVDMVRTIPHSSVVCSIHISHDGQYVATGCNQAAYIYDIKTGAQVCALVDPSLPKDEDLYVRSVRFSPDSEYLATGAEDQQVRVWNIYQRTLRHVFAGHTNDIYALDYAKNGNFVLSGSADGTARVWDLKGGSHKVFTTDAAVEFGITSITISPNSRYVAGGCLDQLIRIWDVETGELVAKLRGHQDGVYSVRFMPDGYNLVSGSLDYTVKYWDVSALLPVDPPLIPVACPLISSFKGHQDYVLTVACSSDSRWFASGAKDRRLIFWDPTERLARFKLYGHTDSVISVDIHGPYIATASGDKCCRIWAFSTHDD</sequence>
<feature type="repeat" description="WD" evidence="3">
    <location>
        <begin position="184"/>
        <end position="218"/>
    </location>
</feature>
<evidence type="ECO:0000256" key="4">
    <source>
        <dbReference type="SAM" id="MobiDB-lite"/>
    </source>
</evidence>
<accession>A0A9P5XDI6</accession>
<dbReference type="OrthoDB" id="17410at2759"/>
<evidence type="ECO:0000313" key="5">
    <source>
        <dbReference type="EMBL" id="KAF9448137.1"/>
    </source>
</evidence>
<organism evidence="5 6">
    <name type="scientific">Macrolepiota fuliginosa MF-IS2</name>
    <dbReference type="NCBI Taxonomy" id="1400762"/>
    <lineage>
        <taxon>Eukaryota</taxon>
        <taxon>Fungi</taxon>
        <taxon>Dikarya</taxon>
        <taxon>Basidiomycota</taxon>
        <taxon>Agaricomycotina</taxon>
        <taxon>Agaricomycetes</taxon>
        <taxon>Agaricomycetidae</taxon>
        <taxon>Agaricales</taxon>
        <taxon>Agaricineae</taxon>
        <taxon>Agaricaceae</taxon>
        <taxon>Macrolepiota</taxon>
    </lineage>
</organism>
<dbReference type="InterPro" id="IPR015943">
    <property type="entry name" value="WD40/YVTN_repeat-like_dom_sf"/>
</dbReference>
<dbReference type="InterPro" id="IPR019775">
    <property type="entry name" value="WD40_repeat_CS"/>
</dbReference>
<dbReference type="SUPFAM" id="SSF50978">
    <property type="entry name" value="WD40 repeat-like"/>
    <property type="match status" value="1"/>
</dbReference>
<keyword evidence="2" id="KW-0677">Repeat</keyword>
<dbReference type="PANTHER" id="PTHR19848">
    <property type="entry name" value="WD40 REPEAT PROTEIN"/>
    <property type="match status" value="1"/>
</dbReference>
<dbReference type="InterPro" id="IPR001680">
    <property type="entry name" value="WD40_rpt"/>
</dbReference>
<gene>
    <name evidence="5" type="ORF">P691DRAFT_801317</name>
</gene>
<keyword evidence="6" id="KW-1185">Reference proteome</keyword>